<accession>A0A6J6ZYE1</accession>
<name>A0A6J6ZYE1_9ZZZZ</name>
<sequence>MPRYDYRCMTCTATYELTRPMDQADAPATCPEGHVGAARLLPVFASTGLADTPAPRGGGCCGGGCCS</sequence>
<dbReference type="SMART" id="SM00834">
    <property type="entry name" value="CxxC_CXXC_SSSS"/>
    <property type="match status" value="1"/>
</dbReference>
<dbReference type="AlphaFoldDB" id="A0A6J6ZYE1"/>
<dbReference type="EMBL" id="CAFABE010000025">
    <property type="protein sequence ID" value="CAB4825494.1"/>
    <property type="molecule type" value="Genomic_DNA"/>
</dbReference>
<reference evidence="2" key="1">
    <citation type="submission" date="2020-05" db="EMBL/GenBank/DDBJ databases">
        <authorList>
            <person name="Chiriac C."/>
            <person name="Salcher M."/>
            <person name="Ghai R."/>
            <person name="Kavagutti S V."/>
        </authorList>
    </citation>
    <scope>NUCLEOTIDE SEQUENCE</scope>
</reference>
<feature type="domain" description="Putative regulatory protein FmdB zinc ribbon" evidence="1">
    <location>
        <begin position="1"/>
        <end position="42"/>
    </location>
</feature>
<evidence type="ECO:0000313" key="4">
    <source>
        <dbReference type="EMBL" id="CAB5013630.1"/>
    </source>
</evidence>
<evidence type="ECO:0000259" key="1">
    <source>
        <dbReference type="SMART" id="SM00834"/>
    </source>
</evidence>
<gene>
    <name evidence="2" type="ORF">UFOPK3164_00720</name>
    <name evidence="3" type="ORF">UFOPK3427_00596</name>
    <name evidence="4" type="ORF">UFOPK4112_00461</name>
</gene>
<organism evidence="2">
    <name type="scientific">freshwater metagenome</name>
    <dbReference type="NCBI Taxonomy" id="449393"/>
    <lineage>
        <taxon>unclassified sequences</taxon>
        <taxon>metagenomes</taxon>
        <taxon>ecological metagenomes</taxon>
    </lineage>
</organism>
<evidence type="ECO:0000313" key="3">
    <source>
        <dbReference type="EMBL" id="CAB4867704.1"/>
    </source>
</evidence>
<dbReference type="EMBL" id="CAFBLT010000001">
    <property type="protein sequence ID" value="CAB4867704.1"/>
    <property type="molecule type" value="Genomic_DNA"/>
</dbReference>
<dbReference type="InterPro" id="IPR013429">
    <property type="entry name" value="Regulatory_FmdB_Zinc_ribbon"/>
</dbReference>
<dbReference type="Pfam" id="PF09723">
    <property type="entry name" value="Zn_ribbon_8"/>
    <property type="match status" value="1"/>
</dbReference>
<protein>
    <submittedName>
        <fullName evidence="2">Unannotated protein</fullName>
    </submittedName>
</protein>
<dbReference type="NCBIfam" id="TIGR02605">
    <property type="entry name" value="CxxC_CxxC_SSSS"/>
    <property type="match status" value="1"/>
</dbReference>
<proteinExistence type="predicted"/>
<evidence type="ECO:0000313" key="2">
    <source>
        <dbReference type="EMBL" id="CAB4825494.1"/>
    </source>
</evidence>
<dbReference type="EMBL" id="CAFBPM010000003">
    <property type="protein sequence ID" value="CAB5013630.1"/>
    <property type="molecule type" value="Genomic_DNA"/>
</dbReference>